<organism evidence="1 2">
    <name type="scientific">Geoanaerobacter pelophilus</name>
    <dbReference type="NCBI Taxonomy" id="60036"/>
    <lineage>
        <taxon>Bacteria</taxon>
        <taxon>Pseudomonadati</taxon>
        <taxon>Thermodesulfobacteriota</taxon>
        <taxon>Desulfuromonadia</taxon>
        <taxon>Geobacterales</taxon>
        <taxon>Geobacteraceae</taxon>
        <taxon>Geoanaerobacter</taxon>
    </lineage>
</organism>
<keyword evidence="2" id="KW-1185">Reference proteome</keyword>
<dbReference type="Proteomes" id="UP000194153">
    <property type="component" value="Unassembled WGS sequence"/>
</dbReference>
<comment type="caution">
    <text evidence="1">The sequence shown here is derived from an EMBL/GenBank/DDBJ whole genome shotgun (WGS) entry which is preliminary data.</text>
</comment>
<sequence>MLRHLEREAALKIDQKKLRELLLTPAFSLSPDQLRREGNVFLVGGNLPERQTLETLYDSHYQSNAALFHLTFGKVDQFGSGEALARVIKKNFNVHLAGTLDFPAPSHLIERAYAAGVDILDIPLPAPGIAAEHAKERFQALNIARSVFPRWSVVSTLFAGEEPPAVTIAGIDALLASEIIPLVVLSQRAARHPDDEIARIFNHLQAGWRKHRCLLKPLLPLIRLTTPLVPAAPRNMLRGFIDSIEDRRLLAASDLRRILRVKEVAESFDSAGL</sequence>
<dbReference type="EMBL" id="BDQG01000001">
    <property type="protein sequence ID" value="GAW66598.1"/>
    <property type="molecule type" value="Genomic_DNA"/>
</dbReference>
<protein>
    <submittedName>
        <fullName evidence="1">Uncharacterized protein</fullName>
    </submittedName>
</protein>
<name>A0ABQ0MHW6_9BACT</name>
<gene>
    <name evidence="1" type="ORF">GPEL0_01r2033</name>
</gene>
<accession>A0ABQ0MHW6</accession>
<reference evidence="2" key="1">
    <citation type="submission" date="2017-05" db="EMBL/GenBank/DDBJ databases">
        <title>Draft genome sequence of Geobacter pelophilus, a iron(III)-reducing bacteria.</title>
        <authorList>
            <person name="Aoyagi T."/>
            <person name="Koike H."/>
            <person name="Morita T."/>
            <person name="Sato Y."/>
            <person name="Habe H."/>
            <person name="Hori T."/>
        </authorList>
    </citation>
    <scope>NUCLEOTIDE SEQUENCE [LARGE SCALE GENOMIC DNA]</scope>
    <source>
        <strain evidence="2">Drf2</strain>
    </source>
</reference>
<evidence type="ECO:0000313" key="1">
    <source>
        <dbReference type="EMBL" id="GAW66598.1"/>
    </source>
</evidence>
<evidence type="ECO:0000313" key="2">
    <source>
        <dbReference type="Proteomes" id="UP000194153"/>
    </source>
</evidence>
<proteinExistence type="predicted"/>